<dbReference type="STRING" id="104663.SAMN04488121_1011044"/>
<dbReference type="EMBL" id="FNBN01000001">
    <property type="protein sequence ID" value="SDF18104.1"/>
    <property type="molecule type" value="Genomic_DNA"/>
</dbReference>
<gene>
    <name evidence="1" type="ORF">SAMN04488121_1011044</name>
</gene>
<dbReference type="PANTHER" id="PTHR34817">
    <property type="entry name" value="NUCLEOTIDYLTRANSFERASE"/>
    <property type="match status" value="1"/>
</dbReference>
<dbReference type="GO" id="GO:0016740">
    <property type="term" value="F:transferase activity"/>
    <property type="evidence" value="ECO:0007669"/>
    <property type="project" value="UniProtKB-KW"/>
</dbReference>
<dbReference type="Proteomes" id="UP000199045">
    <property type="component" value="Unassembled WGS sequence"/>
</dbReference>
<evidence type="ECO:0000313" key="1">
    <source>
        <dbReference type="EMBL" id="SDF18104.1"/>
    </source>
</evidence>
<dbReference type="AlphaFoldDB" id="A0A1G7IZW7"/>
<proteinExistence type="predicted"/>
<dbReference type="PANTHER" id="PTHR34817:SF1">
    <property type="entry name" value="NUCLEOTIDYLTRANSFERASE"/>
    <property type="match status" value="1"/>
</dbReference>
<dbReference type="Pfam" id="PF10127">
    <property type="entry name" value="RlaP"/>
    <property type="match status" value="1"/>
</dbReference>
<keyword evidence="1" id="KW-0808">Transferase</keyword>
<dbReference type="InterPro" id="IPR018775">
    <property type="entry name" value="RlaP"/>
</dbReference>
<dbReference type="RefSeq" id="WP_089829182.1">
    <property type="nucleotide sequence ID" value="NZ_FNBN01000001.1"/>
</dbReference>
<dbReference type="OrthoDB" id="243791at2"/>
<accession>A0A1G7IZW7</accession>
<reference evidence="1 2" key="1">
    <citation type="submission" date="2016-10" db="EMBL/GenBank/DDBJ databases">
        <authorList>
            <person name="de Groot N.N."/>
        </authorList>
    </citation>
    <scope>NUCLEOTIDE SEQUENCE [LARGE SCALE GENOMIC DNA]</scope>
    <source>
        <strain evidence="1 2">DSM 527</strain>
    </source>
</reference>
<evidence type="ECO:0000313" key="2">
    <source>
        <dbReference type="Proteomes" id="UP000199045"/>
    </source>
</evidence>
<organism evidence="1 2">
    <name type="scientific">Chitinophaga filiformis</name>
    <name type="common">Myxococcus filiformis</name>
    <name type="synonym">Flexibacter filiformis</name>
    <dbReference type="NCBI Taxonomy" id="104663"/>
    <lineage>
        <taxon>Bacteria</taxon>
        <taxon>Pseudomonadati</taxon>
        <taxon>Bacteroidota</taxon>
        <taxon>Chitinophagia</taxon>
        <taxon>Chitinophagales</taxon>
        <taxon>Chitinophagaceae</taxon>
        <taxon>Chitinophaga</taxon>
    </lineage>
</organism>
<protein>
    <submittedName>
        <fullName evidence="1">Predicted nucleotidyltransferase</fullName>
    </submittedName>
</protein>
<sequence length="358" mass="41422">MTLEELQSGTQHLLLKCIRGSRAQHLHSPTSDTDIKGIFVLPPSELYGLTYTPQISNSTNDEVYFEIGRFIDLLSKNNPNIVELLSTPTDCVLFRHTLMDQIRPEDFLSKLCKDTFAGYAASQIKKAKGLNKKIHRPIDEKRKSVLDFCYVIAGNGSIPLQQWLDSQGYSQKDCGLTQVPHFRDVYLLFHQHQITDNSFLKGIVSGEAANDVQLSSIPVGIPHLAVMNFNKDGYSVYCREYLEYWEWVEKRNDTRYQNTLTHGKNYDAKNMMHTFRLLSMAEEIAVERKVIVQRKDRDFLLRIKSGEFEYDDLLKMVDEKLERMDELYERSGLPETPDINKAEAILVSIREQFYKQHI</sequence>
<name>A0A1G7IZW7_CHIFI</name>